<dbReference type="Pfam" id="PF13378">
    <property type="entry name" value="MR_MLE_C"/>
    <property type="match status" value="1"/>
</dbReference>
<dbReference type="EMBL" id="JAPDHZ010000003">
    <property type="protein sequence ID" value="MDG0792124.1"/>
    <property type="molecule type" value="Genomic_DNA"/>
</dbReference>
<dbReference type="SUPFAM" id="SSF51604">
    <property type="entry name" value="Enolase C-terminal domain-like"/>
    <property type="match status" value="1"/>
</dbReference>
<name>A0A9X4QMK3_9BACL</name>
<comment type="caution">
    <text evidence="3">The sequence shown here is derived from an EMBL/GenBank/DDBJ whole genome shotgun (WGS) entry which is preliminary data.</text>
</comment>
<dbReference type="Proteomes" id="UP001153387">
    <property type="component" value="Unassembled WGS sequence"/>
</dbReference>
<sequence>MITIKKTSLNTAREPLAAPFGFKGGYVDELWQSVVCLEDDLSNRATGLGVQSVLWSGPEVHARWGHERGNAFMQTITAHALETAAGMSFGTPLDLLDGLTGPTLAYADRAWGRGRLRATFGLNALVPVDHAAWALLARRHTDASFYEMIPEAYRSALTARHDRLACTPVVSYGMTAADVEALLDEGYFVLKIKLGSDPDGDGDPDKMLAWDIRRLEEIHRIAERRDCPHTANGKVAYYLDINGRYAGTEPLHRLIEAAERTGALDRVLVVEEPFPEHVHASVADLPVRVAGDESVHDEGDAIARIQMGYGALALKPVAKTMSMSLRIARTAAAYGIPCFCADLTANPVMVDWNKKPGRATRAAARIGHGADRIERRAELPALGGDGAPPSASECELDRRVVRHVPARRGVLRAQRGRPRSKRLLRFAVQSGLAIISTAVIMKLFIRSVMEKSADFALFSSFVFLLR</sequence>
<evidence type="ECO:0000259" key="2">
    <source>
        <dbReference type="Pfam" id="PF13378"/>
    </source>
</evidence>
<dbReference type="InterPro" id="IPR036849">
    <property type="entry name" value="Enolase-like_C_sf"/>
</dbReference>
<proteinExistence type="predicted"/>
<accession>A0A9X4QMK3</accession>
<dbReference type="RefSeq" id="WP_277565947.1">
    <property type="nucleotide sequence ID" value="NZ_JAPDHZ010000003.1"/>
</dbReference>
<reference evidence="3 4" key="1">
    <citation type="submission" date="2022-10" db="EMBL/GenBank/DDBJ databases">
        <title>Comparative genomic analysis of Cohnella hashimotonis sp. nov., isolated from the International Space Station.</title>
        <authorList>
            <person name="Simpson A."/>
            <person name="Venkateswaran K."/>
        </authorList>
    </citation>
    <scope>NUCLEOTIDE SEQUENCE [LARGE SCALE GENOMIC DNA]</scope>
    <source>
        <strain evidence="3 4">DSM 18997</strain>
    </source>
</reference>
<organism evidence="3 4">
    <name type="scientific">Cohnella ginsengisoli</name>
    <dbReference type="NCBI Taxonomy" id="425004"/>
    <lineage>
        <taxon>Bacteria</taxon>
        <taxon>Bacillati</taxon>
        <taxon>Bacillota</taxon>
        <taxon>Bacilli</taxon>
        <taxon>Bacillales</taxon>
        <taxon>Paenibacillaceae</taxon>
        <taxon>Cohnella</taxon>
    </lineage>
</organism>
<feature type="domain" description="Enolase C-terminal" evidence="2">
    <location>
        <begin position="176"/>
        <end position="340"/>
    </location>
</feature>
<keyword evidence="1" id="KW-0479">Metal-binding</keyword>
<evidence type="ECO:0000256" key="1">
    <source>
        <dbReference type="ARBA" id="ARBA00022723"/>
    </source>
</evidence>
<dbReference type="GO" id="GO:0046872">
    <property type="term" value="F:metal ion binding"/>
    <property type="evidence" value="ECO:0007669"/>
    <property type="project" value="UniProtKB-KW"/>
</dbReference>
<dbReference type="Gene3D" id="3.20.20.120">
    <property type="entry name" value="Enolase-like C-terminal domain"/>
    <property type="match status" value="1"/>
</dbReference>
<evidence type="ECO:0000313" key="3">
    <source>
        <dbReference type="EMBL" id="MDG0792124.1"/>
    </source>
</evidence>
<gene>
    <name evidence="3" type="ORF">OMP38_15565</name>
</gene>
<dbReference type="AlphaFoldDB" id="A0A9X4QMK3"/>
<evidence type="ECO:0000313" key="4">
    <source>
        <dbReference type="Proteomes" id="UP001153387"/>
    </source>
</evidence>
<dbReference type="InterPro" id="IPR029065">
    <property type="entry name" value="Enolase_C-like"/>
</dbReference>
<protein>
    <recommendedName>
        <fullName evidence="2">Enolase C-terminal domain-containing protein</fullName>
    </recommendedName>
</protein>
<keyword evidence="4" id="KW-1185">Reference proteome</keyword>